<keyword evidence="3" id="KW-1185">Reference proteome</keyword>
<dbReference type="Proteomes" id="UP000183832">
    <property type="component" value="Unassembled WGS sequence"/>
</dbReference>
<dbReference type="STRING" id="568069.A0A1J1I5X7"/>
<proteinExistence type="predicted"/>
<organism evidence="2 3">
    <name type="scientific">Clunio marinus</name>
    <dbReference type="NCBI Taxonomy" id="568069"/>
    <lineage>
        <taxon>Eukaryota</taxon>
        <taxon>Metazoa</taxon>
        <taxon>Ecdysozoa</taxon>
        <taxon>Arthropoda</taxon>
        <taxon>Hexapoda</taxon>
        <taxon>Insecta</taxon>
        <taxon>Pterygota</taxon>
        <taxon>Neoptera</taxon>
        <taxon>Endopterygota</taxon>
        <taxon>Diptera</taxon>
        <taxon>Nematocera</taxon>
        <taxon>Chironomoidea</taxon>
        <taxon>Chironomidae</taxon>
        <taxon>Clunio</taxon>
    </lineage>
</organism>
<evidence type="ECO:0000313" key="3">
    <source>
        <dbReference type="Proteomes" id="UP000183832"/>
    </source>
</evidence>
<evidence type="ECO:0000256" key="1">
    <source>
        <dbReference type="SAM" id="MobiDB-lite"/>
    </source>
</evidence>
<dbReference type="PANTHER" id="PTHR41142">
    <property type="entry name" value="SI:DKEY-16J16.4"/>
    <property type="match status" value="1"/>
</dbReference>
<feature type="compositionally biased region" description="Basic and acidic residues" evidence="1">
    <location>
        <begin position="19"/>
        <end position="29"/>
    </location>
</feature>
<feature type="region of interest" description="Disordered" evidence="1">
    <location>
        <begin position="224"/>
        <end position="248"/>
    </location>
</feature>
<feature type="region of interest" description="Disordered" evidence="1">
    <location>
        <begin position="1"/>
        <end position="38"/>
    </location>
</feature>
<sequence length="310" mass="35229">MLKYLTHKLKTQSINEENSNEKIECHDSGTESDGDLDTEDFNERDIELSMSSHHDKTSPECSTGSPAFLSPSSNLFYDQHSSEEELEVIMTKPLDTLVEMSYSNENMDQNQKVKINHEDRSPKRCSSSTFLEKRKRSLAHNSDDEVRQFLESHSYHHHNMLAPVNFRTSPPLEALKPHRGHLLLNHQHINRHSPHQPLSVQQRSVTPLILVEAGRGIENIRISCDSPLTTSNGSGTSSTPSSSSLDLRSISPPAKVFAVSPRHRNRTPRNHQLQRLQRRPCLDFDKMQLKARSVTSWSSNDGDSLSVFCW</sequence>
<name>A0A1J1I5X7_9DIPT</name>
<evidence type="ECO:0000313" key="2">
    <source>
        <dbReference type="EMBL" id="CRK94342.1"/>
    </source>
</evidence>
<dbReference type="AlphaFoldDB" id="A0A1J1I5X7"/>
<reference evidence="2 3" key="1">
    <citation type="submission" date="2015-04" db="EMBL/GenBank/DDBJ databases">
        <authorList>
            <person name="Syromyatnikov M.Y."/>
            <person name="Popov V.N."/>
        </authorList>
    </citation>
    <scope>NUCLEOTIDE SEQUENCE [LARGE SCALE GENOMIC DNA]</scope>
</reference>
<dbReference type="OrthoDB" id="6435011at2759"/>
<dbReference type="PANTHER" id="PTHR41142:SF1">
    <property type="entry name" value="SI:DKEY-16J16.4"/>
    <property type="match status" value="1"/>
</dbReference>
<feature type="compositionally biased region" description="Basic residues" evidence="1">
    <location>
        <begin position="1"/>
        <end position="10"/>
    </location>
</feature>
<feature type="compositionally biased region" description="Low complexity" evidence="1">
    <location>
        <begin position="226"/>
        <end position="248"/>
    </location>
</feature>
<dbReference type="EMBL" id="CVRI01000038">
    <property type="protein sequence ID" value="CRK94342.1"/>
    <property type="molecule type" value="Genomic_DNA"/>
</dbReference>
<protein>
    <submittedName>
        <fullName evidence="2">CLUMA_CG007857, isoform A</fullName>
    </submittedName>
</protein>
<accession>A0A1J1I5X7</accession>
<gene>
    <name evidence="2" type="ORF">CLUMA_CG007857</name>
</gene>